<keyword evidence="6 8" id="KW-0472">Membrane</keyword>
<dbReference type="NCBIfam" id="TIGR00711">
    <property type="entry name" value="efflux_EmrB"/>
    <property type="match status" value="1"/>
</dbReference>
<dbReference type="CDD" id="cd17503">
    <property type="entry name" value="MFS_LmrB_MDR_like"/>
    <property type="match status" value="1"/>
</dbReference>
<feature type="transmembrane region" description="Helical" evidence="8">
    <location>
        <begin position="127"/>
        <end position="148"/>
    </location>
</feature>
<sequence length="482" mass="52313">MPDNQQKSNRPAADTPSPVLNTEPKVKLSPLQSKFLPYVLAVALFMQILDATILNTALPEMALALGESPLKMQWAVISYALTLAIFIPISGFLADKYGTRKVFLSAIVLFSIGSIFCAMSPSLDFLVASRVLQGIGGAMMTPVARLILVKSYPRNQLLTVMNFAVIPALIAPLVGPLVGGYLVQYASWHWIFLINIPMGVLGLIIGYKLVPDIRELAGKLDWLGFALFAIAAGLLTLAVEFLSQPGEVLPGITMSAIALSLLFIYVRHARKASNPIFPLSLFNVRTFRIGITGNLFTRLGISAVPYLLPLLFQVAFKYTPSQAGWLLTPIAVGAMGIKPWVSKIIQRFSYRKVLVTNTTILGILIILLAQLDASIPWYYIAPLLVVMGACNSMQFSAMNTITIGDLEGPQTSSGNSLMAVNQQLAISFGIAFGAAILTVFSDRLNFEVVSAFNATYYVLGIITIISGLSFLRLKPEDGRGLY</sequence>
<feature type="transmembrane region" description="Helical" evidence="8">
    <location>
        <begin position="322"/>
        <end position="341"/>
    </location>
</feature>
<evidence type="ECO:0000256" key="5">
    <source>
        <dbReference type="ARBA" id="ARBA00022989"/>
    </source>
</evidence>
<dbReference type="InterPro" id="IPR011701">
    <property type="entry name" value="MFS"/>
</dbReference>
<dbReference type="Pfam" id="PF07690">
    <property type="entry name" value="MFS_1"/>
    <property type="match status" value="2"/>
</dbReference>
<dbReference type="Proteomes" id="UP000188357">
    <property type="component" value="Unassembled WGS sequence"/>
</dbReference>
<accession>A0A1R4GV08</accession>
<dbReference type="PRINTS" id="PR01036">
    <property type="entry name" value="TCRTETB"/>
</dbReference>
<evidence type="ECO:0000256" key="7">
    <source>
        <dbReference type="SAM" id="MobiDB-lite"/>
    </source>
</evidence>
<dbReference type="STRING" id="1945521.A1232T_01510"/>
<dbReference type="PANTHER" id="PTHR42718:SF46">
    <property type="entry name" value="BLR6921 PROTEIN"/>
    <property type="match status" value="1"/>
</dbReference>
<protein>
    <submittedName>
        <fullName evidence="10">Putative transport protein HsrA</fullName>
    </submittedName>
</protein>
<dbReference type="InterPro" id="IPR020846">
    <property type="entry name" value="MFS_dom"/>
</dbReference>
<feature type="transmembrane region" description="Helical" evidence="8">
    <location>
        <begin position="424"/>
        <end position="442"/>
    </location>
</feature>
<evidence type="ECO:0000313" key="11">
    <source>
        <dbReference type="Proteomes" id="UP000188357"/>
    </source>
</evidence>
<keyword evidence="4 8" id="KW-0812">Transmembrane</keyword>
<proteinExistence type="predicted"/>
<feature type="transmembrane region" description="Helical" evidence="8">
    <location>
        <begin position="295"/>
        <end position="316"/>
    </location>
</feature>
<keyword evidence="5 8" id="KW-1133">Transmembrane helix</keyword>
<evidence type="ECO:0000256" key="1">
    <source>
        <dbReference type="ARBA" id="ARBA00004651"/>
    </source>
</evidence>
<dbReference type="InterPro" id="IPR036259">
    <property type="entry name" value="MFS_trans_sf"/>
</dbReference>
<dbReference type="RefSeq" id="WP_244156592.1">
    <property type="nucleotide sequence ID" value="NZ_FUGE01000146.1"/>
</dbReference>
<comment type="subcellular location">
    <subcellularLocation>
        <location evidence="1">Cell membrane</location>
        <topology evidence="1">Multi-pass membrane protein</topology>
    </subcellularLocation>
</comment>
<feature type="transmembrane region" description="Helical" evidence="8">
    <location>
        <begin position="222"/>
        <end position="242"/>
    </location>
</feature>
<evidence type="ECO:0000256" key="3">
    <source>
        <dbReference type="ARBA" id="ARBA00022475"/>
    </source>
</evidence>
<dbReference type="InterPro" id="IPR004638">
    <property type="entry name" value="EmrB-like"/>
</dbReference>
<evidence type="ECO:0000256" key="4">
    <source>
        <dbReference type="ARBA" id="ARBA00022692"/>
    </source>
</evidence>
<dbReference type="AlphaFoldDB" id="A0A1R4GV08"/>
<feature type="transmembrane region" description="Helical" evidence="8">
    <location>
        <begin position="454"/>
        <end position="473"/>
    </location>
</feature>
<keyword evidence="2" id="KW-0813">Transport</keyword>
<reference evidence="10 11" key="1">
    <citation type="submission" date="2017-02" db="EMBL/GenBank/DDBJ databases">
        <authorList>
            <person name="Peterson S.W."/>
        </authorList>
    </citation>
    <scope>NUCLEOTIDE SEQUENCE [LARGE SCALE GENOMIC DNA]</scope>
    <source>
        <strain evidence="10">Psychrobacter_piechaudii</strain>
    </source>
</reference>
<feature type="transmembrane region" description="Helical" evidence="8">
    <location>
        <begin position="248"/>
        <end position="266"/>
    </location>
</feature>
<keyword evidence="11" id="KW-1185">Reference proteome</keyword>
<feature type="transmembrane region" description="Helical" evidence="8">
    <location>
        <begin position="102"/>
        <end position="121"/>
    </location>
</feature>
<feature type="transmembrane region" description="Helical" evidence="8">
    <location>
        <begin position="188"/>
        <end position="210"/>
    </location>
</feature>
<evidence type="ECO:0000259" key="9">
    <source>
        <dbReference type="PROSITE" id="PS50850"/>
    </source>
</evidence>
<feature type="region of interest" description="Disordered" evidence="7">
    <location>
        <begin position="1"/>
        <end position="23"/>
    </location>
</feature>
<dbReference type="GO" id="GO:0005886">
    <property type="term" value="C:plasma membrane"/>
    <property type="evidence" value="ECO:0007669"/>
    <property type="project" value="UniProtKB-SubCell"/>
</dbReference>
<evidence type="ECO:0000256" key="8">
    <source>
        <dbReference type="SAM" id="Phobius"/>
    </source>
</evidence>
<dbReference type="SUPFAM" id="SSF103473">
    <property type="entry name" value="MFS general substrate transporter"/>
    <property type="match status" value="1"/>
</dbReference>
<dbReference type="PROSITE" id="PS50850">
    <property type="entry name" value="MFS"/>
    <property type="match status" value="1"/>
</dbReference>
<dbReference type="GO" id="GO:0022857">
    <property type="term" value="F:transmembrane transporter activity"/>
    <property type="evidence" value="ECO:0007669"/>
    <property type="project" value="InterPro"/>
</dbReference>
<feature type="transmembrane region" description="Helical" evidence="8">
    <location>
        <begin position="353"/>
        <end position="371"/>
    </location>
</feature>
<gene>
    <name evidence="10" type="primary">hsrA</name>
    <name evidence="10" type="ORF">A1232T_01510</name>
</gene>
<organism evidence="10 11">
    <name type="scientific">Psychrobacter piechaudii</name>
    <dbReference type="NCBI Taxonomy" id="1945521"/>
    <lineage>
        <taxon>Bacteria</taxon>
        <taxon>Pseudomonadati</taxon>
        <taxon>Pseudomonadota</taxon>
        <taxon>Gammaproteobacteria</taxon>
        <taxon>Moraxellales</taxon>
        <taxon>Moraxellaceae</taxon>
        <taxon>Psychrobacter</taxon>
    </lineage>
</organism>
<keyword evidence="3" id="KW-1003">Cell membrane</keyword>
<dbReference type="EMBL" id="FUGE01000146">
    <property type="protein sequence ID" value="SJM72047.1"/>
    <property type="molecule type" value="Genomic_DNA"/>
</dbReference>
<evidence type="ECO:0000256" key="6">
    <source>
        <dbReference type="ARBA" id="ARBA00023136"/>
    </source>
</evidence>
<dbReference type="PANTHER" id="PTHR42718">
    <property type="entry name" value="MAJOR FACILITATOR SUPERFAMILY MULTIDRUG TRANSPORTER MFSC"/>
    <property type="match status" value="1"/>
</dbReference>
<feature type="transmembrane region" description="Helical" evidence="8">
    <location>
        <begin position="74"/>
        <end position="95"/>
    </location>
</feature>
<feature type="transmembrane region" description="Helical" evidence="8">
    <location>
        <begin position="35"/>
        <end position="54"/>
    </location>
</feature>
<feature type="transmembrane region" description="Helical" evidence="8">
    <location>
        <begin position="160"/>
        <end position="182"/>
    </location>
</feature>
<feature type="domain" description="Major facilitator superfamily (MFS) profile" evidence="9">
    <location>
        <begin position="36"/>
        <end position="478"/>
    </location>
</feature>
<dbReference type="Gene3D" id="1.20.1720.10">
    <property type="entry name" value="Multidrug resistance protein D"/>
    <property type="match status" value="1"/>
</dbReference>
<name>A0A1R4GV08_9GAMM</name>
<evidence type="ECO:0000313" key="10">
    <source>
        <dbReference type="EMBL" id="SJM72047.1"/>
    </source>
</evidence>
<evidence type="ECO:0000256" key="2">
    <source>
        <dbReference type="ARBA" id="ARBA00022448"/>
    </source>
</evidence>
<dbReference type="Gene3D" id="1.20.1250.20">
    <property type="entry name" value="MFS general substrate transporter like domains"/>
    <property type="match status" value="1"/>
</dbReference>